<dbReference type="GO" id="GO:0051082">
    <property type="term" value="F:unfolded protein binding"/>
    <property type="evidence" value="ECO:0007669"/>
    <property type="project" value="TreeGrafter"/>
</dbReference>
<dbReference type="GO" id="GO:1990871">
    <property type="term" value="C:Vma12-Vma22 assembly complex"/>
    <property type="evidence" value="ECO:0007669"/>
    <property type="project" value="TreeGrafter"/>
</dbReference>
<name>A0A7S4I8L6_9EUKA</name>
<feature type="region of interest" description="Disordered" evidence="2">
    <location>
        <begin position="79"/>
        <end position="115"/>
    </location>
</feature>
<dbReference type="PANTHER" id="PTHR31996">
    <property type="entry name" value="COILED-COIL DOMAIN-CONTAINING PROTEIN 115"/>
    <property type="match status" value="1"/>
</dbReference>
<dbReference type="PANTHER" id="PTHR31996:SF2">
    <property type="entry name" value="COILED-COIL DOMAIN-CONTAINING PROTEIN 115"/>
    <property type="match status" value="1"/>
</dbReference>
<accession>A0A7S4I8L6</accession>
<dbReference type="Pfam" id="PF21730">
    <property type="entry name" value="Vma22_CCDC115"/>
    <property type="match status" value="1"/>
</dbReference>
<proteinExistence type="predicted"/>
<evidence type="ECO:0000313" key="3">
    <source>
        <dbReference type="EMBL" id="CAE2221953.1"/>
    </source>
</evidence>
<evidence type="ECO:0000256" key="2">
    <source>
        <dbReference type="SAM" id="MobiDB-lite"/>
    </source>
</evidence>
<organism evidence="3">
    <name type="scientific">Vannella robusta</name>
    <dbReference type="NCBI Taxonomy" id="1487602"/>
    <lineage>
        <taxon>Eukaryota</taxon>
        <taxon>Amoebozoa</taxon>
        <taxon>Discosea</taxon>
        <taxon>Flabellinia</taxon>
        <taxon>Vannellidae</taxon>
        <taxon>Vannella</taxon>
    </lineage>
</organism>
<dbReference type="AlphaFoldDB" id="A0A7S4I8L6"/>
<gene>
    <name evidence="3" type="ORF">VSP0166_LOCUS9481</name>
</gene>
<dbReference type="InterPro" id="IPR040357">
    <property type="entry name" value="Vma22/CCDC115"/>
</dbReference>
<evidence type="ECO:0000256" key="1">
    <source>
        <dbReference type="ARBA" id="ARBA00093634"/>
    </source>
</evidence>
<reference evidence="3" key="1">
    <citation type="submission" date="2021-01" db="EMBL/GenBank/DDBJ databases">
        <authorList>
            <person name="Corre E."/>
            <person name="Pelletier E."/>
            <person name="Niang G."/>
            <person name="Scheremetjew M."/>
            <person name="Finn R."/>
            <person name="Kale V."/>
            <person name="Holt S."/>
            <person name="Cochrane G."/>
            <person name="Meng A."/>
            <person name="Brown T."/>
            <person name="Cohen L."/>
        </authorList>
    </citation>
    <scope>NUCLEOTIDE SEQUENCE</scope>
    <source>
        <strain evidence="3">DIVA3 518/3/11/1/6</strain>
    </source>
</reference>
<dbReference type="GO" id="GO:0070072">
    <property type="term" value="P:vacuolar proton-transporting V-type ATPase complex assembly"/>
    <property type="evidence" value="ECO:0007669"/>
    <property type="project" value="InterPro"/>
</dbReference>
<protein>
    <recommendedName>
        <fullName evidence="1">Vacuolar ATPase assembly protein VMA22</fullName>
    </recommendedName>
</protein>
<sequence>MTSVEQQLDDLLLKQLELYDEYRVLHEKVCASMKRGFLNMSKARYSLGSTVMSPTSFDMRMKATKKFILNDQNELEPFVEENKANNSPQQTLRNRKRSENSGAEEPAPITKENPPVDPLYWFGGLPSMSLRNSQKEFQSVLDALTDLANISRRMTETEQLYNSLQNKVSTA</sequence>
<dbReference type="EMBL" id="HBKP01013354">
    <property type="protein sequence ID" value="CAE2221953.1"/>
    <property type="molecule type" value="Transcribed_RNA"/>
</dbReference>